<feature type="transmembrane region" description="Helical" evidence="7">
    <location>
        <begin position="120"/>
        <end position="139"/>
    </location>
</feature>
<proteinExistence type="inferred from homology"/>
<dbReference type="PhylomeDB" id="B3RYF7"/>
<dbReference type="KEGG" id="tad:TRIADDRAFT_56542"/>
<comment type="similarity">
    <text evidence="2">Belongs to the TM2 family.</text>
</comment>
<dbReference type="OrthoDB" id="10262359at2759"/>
<dbReference type="PANTHER" id="PTHR21016">
    <property type="entry name" value="BETA-AMYLOID BINDING PROTEIN-RELATED"/>
    <property type="match status" value="1"/>
</dbReference>
<evidence type="ECO:0000256" key="3">
    <source>
        <dbReference type="ARBA" id="ARBA00022692"/>
    </source>
</evidence>
<evidence type="ECO:0000313" key="9">
    <source>
        <dbReference type="EMBL" id="EDV24590.1"/>
    </source>
</evidence>
<dbReference type="RefSeq" id="XP_002112480.1">
    <property type="nucleotide sequence ID" value="XM_002112444.1"/>
</dbReference>
<feature type="domain" description="TM2" evidence="8">
    <location>
        <begin position="33"/>
        <end position="74"/>
    </location>
</feature>
<comment type="subcellular location">
    <subcellularLocation>
        <location evidence="1">Membrane</location>
        <topology evidence="1">Multi-pass membrane protein</topology>
    </subcellularLocation>
</comment>
<accession>B3RYF7</accession>
<feature type="domain" description="TM2" evidence="8">
    <location>
        <begin position="97"/>
        <end position="139"/>
    </location>
</feature>
<gene>
    <name evidence="9" type="ORF">TRIADDRAFT_56542</name>
</gene>
<evidence type="ECO:0000259" key="8">
    <source>
        <dbReference type="Pfam" id="PF05154"/>
    </source>
</evidence>
<dbReference type="InterPro" id="IPR050932">
    <property type="entry name" value="TM2D1-3-like"/>
</dbReference>
<dbReference type="OMA" id="RRANTHP"/>
<dbReference type="CTD" id="6754134"/>
<dbReference type="HOGENOM" id="CLU_1121356_0_0_1"/>
<protein>
    <recommendedName>
        <fullName evidence="8">TM2 domain-containing protein</fullName>
    </recommendedName>
</protein>
<sequence>MPLLVADARQRVHESEESPVAAMKKRPKRLDDAYVMWVFGFLGVHHFYLGNIGFGFAYLFTIGMGGVGWLVDFFRMPVLVRRANTHPPSPFKHLDSAYVLTFPLGFLGLQHFYLGKPGLGLTYLLTFGLVGIGFLADIIRMPFVVREINESIAADQLITVTVDENTENQSVNSNINSLQATNIPYQSPQPPTDLPNEQAKSLLITETSADTINAAAAPPQHHLPEPYGPPPAYQSIVDDNTPEIPRRK</sequence>
<dbReference type="InParanoid" id="B3RYF7"/>
<dbReference type="GeneID" id="6754134"/>
<name>B3RYF7_TRIAD</name>
<dbReference type="STRING" id="10228.B3RYF7"/>
<dbReference type="InterPro" id="IPR007829">
    <property type="entry name" value="TM2"/>
</dbReference>
<feature type="transmembrane region" description="Helical" evidence="7">
    <location>
        <begin position="55"/>
        <end position="74"/>
    </location>
</feature>
<feature type="transmembrane region" description="Helical" evidence="7">
    <location>
        <begin position="33"/>
        <end position="49"/>
    </location>
</feature>
<feature type="transmembrane region" description="Helical" evidence="7">
    <location>
        <begin position="95"/>
        <end position="114"/>
    </location>
</feature>
<dbReference type="PANTHER" id="PTHR21016:SF25">
    <property type="entry name" value="TM2 DOMAIN-CONTAINING PROTEIN DDB_G0277895-RELATED"/>
    <property type="match status" value="1"/>
</dbReference>
<organism evidence="9 10">
    <name type="scientific">Trichoplax adhaerens</name>
    <name type="common">Trichoplax reptans</name>
    <dbReference type="NCBI Taxonomy" id="10228"/>
    <lineage>
        <taxon>Eukaryota</taxon>
        <taxon>Metazoa</taxon>
        <taxon>Placozoa</taxon>
        <taxon>Uniplacotomia</taxon>
        <taxon>Trichoplacea</taxon>
        <taxon>Trichoplacidae</taxon>
        <taxon>Trichoplax</taxon>
    </lineage>
</organism>
<evidence type="ECO:0000313" key="10">
    <source>
        <dbReference type="Proteomes" id="UP000009022"/>
    </source>
</evidence>
<keyword evidence="3 7" id="KW-0812">Transmembrane</keyword>
<keyword evidence="10" id="KW-1185">Reference proteome</keyword>
<dbReference type="eggNOG" id="ENOG502S10C">
    <property type="taxonomic scope" value="Eukaryota"/>
</dbReference>
<dbReference type="GO" id="GO:0016020">
    <property type="term" value="C:membrane"/>
    <property type="evidence" value="ECO:0007669"/>
    <property type="project" value="UniProtKB-SubCell"/>
</dbReference>
<evidence type="ECO:0000256" key="7">
    <source>
        <dbReference type="SAM" id="Phobius"/>
    </source>
</evidence>
<evidence type="ECO:0000256" key="6">
    <source>
        <dbReference type="SAM" id="MobiDB-lite"/>
    </source>
</evidence>
<keyword evidence="4 7" id="KW-1133">Transmembrane helix</keyword>
<feature type="region of interest" description="Disordered" evidence="6">
    <location>
        <begin position="210"/>
        <end position="248"/>
    </location>
</feature>
<evidence type="ECO:0000256" key="4">
    <source>
        <dbReference type="ARBA" id="ARBA00022989"/>
    </source>
</evidence>
<evidence type="ECO:0000256" key="2">
    <source>
        <dbReference type="ARBA" id="ARBA00008284"/>
    </source>
</evidence>
<evidence type="ECO:0000256" key="5">
    <source>
        <dbReference type="ARBA" id="ARBA00023136"/>
    </source>
</evidence>
<dbReference type="Pfam" id="PF05154">
    <property type="entry name" value="TM2"/>
    <property type="match status" value="2"/>
</dbReference>
<dbReference type="AlphaFoldDB" id="B3RYF7"/>
<dbReference type="EMBL" id="DS985245">
    <property type="protein sequence ID" value="EDV24590.1"/>
    <property type="molecule type" value="Genomic_DNA"/>
</dbReference>
<reference evidence="9 10" key="1">
    <citation type="journal article" date="2008" name="Nature">
        <title>The Trichoplax genome and the nature of placozoans.</title>
        <authorList>
            <person name="Srivastava M."/>
            <person name="Begovic E."/>
            <person name="Chapman J."/>
            <person name="Putnam N.H."/>
            <person name="Hellsten U."/>
            <person name="Kawashima T."/>
            <person name="Kuo A."/>
            <person name="Mitros T."/>
            <person name="Salamov A."/>
            <person name="Carpenter M.L."/>
            <person name="Signorovitch A.Y."/>
            <person name="Moreno M.A."/>
            <person name="Kamm K."/>
            <person name="Grimwood J."/>
            <person name="Schmutz J."/>
            <person name="Shapiro H."/>
            <person name="Grigoriev I.V."/>
            <person name="Buss L.W."/>
            <person name="Schierwater B."/>
            <person name="Dellaporta S.L."/>
            <person name="Rokhsar D.S."/>
        </authorList>
    </citation>
    <scope>NUCLEOTIDE SEQUENCE [LARGE SCALE GENOMIC DNA]</scope>
    <source>
        <strain evidence="9 10">Grell-BS-1999</strain>
    </source>
</reference>
<evidence type="ECO:0000256" key="1">
    <source>
        <dbReference type="ARBA" id="ARBA00004141"/>
    </source>
</evidence>
<dbReference type="Proteomes" id="UP000009022">
    <property type="component" value="Unassembled WGS sequence"/>
</dbReference>
<keyword evidence="5 7" id="KW-0472">Membrane</keyword>